<evidence type="ECO:0000313" key="3">
    <source>
        <dbReference type="Proteomes" id="UP001562178"/>
    </source>
</evidence>
<feature type="compositionally biased region" description="Low complexity" evidence="1">
    <location>
        <begin position="30"/>
        <end position="42"/>
    </location>
</feature>
<evidence type="ECO:0000256" key="1">
    <source>
        <dbReference type="SAM" id="MobiDB-lite"/>
    </source>
</evidence>
<proteinExistence type="predicted"/>
<name>A0ABV4AZQ3_9BURK</name>
<evidence type="ECO:0000313" key="2">
    <source>
        <dbReference type="EMBL" id="MEY2250639.1"/>
    </source>
</evidence>
<protein>
    <submittedName>
        <fullName evidence="2">Uncharacterized protein</fullName>
    </submittedName>
</protein>
<organism evidence="2 3">
    <name type="scientific">Comamonas sediminis</name>
    <dbReference type="NCBI Taxonomy" id="1783360"/>
    <lineage>
        <taxon>Bacteria</taxon>
        <taxon>Pseudomonadati</taxon>
        <taxon>Pseudomonadota</taxon>
        <taxon>Betaproteobacteria</taxon>
        <taxon>Burkholderiales</taxon>
        <taxon>Comamonadaceae</taxon>
        <taxon>Comamonas</taxon>
    </lineage>
</organism>
<dbReference type="Proteomes" id="UP001562178">
    <property type="component" value="Unassembled WGS sequence"/>
</dbReference>
<dbReference type="EMBL" id="JBGBDC010000002">
    <property type="protein sequence ID" value="MEY2250639.1"/>
    <property type="molecule type" value="Genomic_DNA"/>
</dbReference>
<reference evidence="2 3" key="1">
    <citation type="journal article" date="2016" name="Int. J. Syst. Evol. Microbiol.">
        <title>Description of Comamonas sediminis sp. nov., isolated from lagoon sediments.</title>
        <authorList>
            <person name="Subhash Y."/>
            <person name="Bang J.J."/>
            <person name="You T.H."/>
            <person name="Lee S.S."/>
        </authorList>
    </citation>
    <scope>NUCLEOTIDE SEQUENCE [LARGE SCALE GENOMIC DNA]</scope>
    <source>
        <strain evidence="2 3">JCM 31169</strain>
    </source>
</reference>
<gene>
    <name evidence="2" type="ORF">AB7A72_06465</name>
</gene>
<feature type="region of interest" description="Disordered" evidence="1">
    <location>
        <begin position="30"/>
        <end position="50"/>
    </location>
</feature>
<accession>A0ABV4AZQ3</accession>
<keyword evidence="3" id="KW-1185">Reference proteome</keyword>
<dbReference type="RefSeq" id="WP_313329581.1">
    <property type="nucleotide sequence ID" value="NZ_JBGBDC010000002.1"/>
</dbReference>
<sequence length="245" mass="24779">MTESRIPPKFVPTLTEEAAQDAADALAQGVPAGPAAAAAAAADSTPSSVDVLRRRRDTDAPASGAWAAPVPADDIADLPTYSGWAQQTDAALPLGSGAQAWAAPEPVQGERADTHDLVPALAPAPFTALLAGAGAVVDDSAGLAAPGHVQSSQGAEGAGVTDAASQLVESAAETAQALEDAITRRVTRRVQETLDTRLSAAVLKVVEQQTALLQSSLQLEIDTTIREAVADAVAGILRESRGKGV</sequence>
<comment type="caution">
    <text evidence="2">The sequence shown here is derived from an EMBL/GenBank/DDBJ whole genome shotgun (WGS) entry which is preliminary data.</text>
</comment>